<organism evidence="1 2">
    <name type="scientific">Actinomycetospora lemnae</name>
    <dbReference type="NCBI Taxonomy" id="3019891"/>
    <lineage>
        <taxon>Bacteria</taxon>
        <taxon>Bacillati</taxon>
        <taxon>Actinomycetota</taxon>
        <taxon>Actinomycetes</taxon>
        <taxon>Pseudonocardiales</taxon>
        <taxon>Pseudonocardiaceae</taxon>
        <taxon>Actinomycetospora</taxon>
    </lineage>
</organism>
<proteinExistence type="predicted"/>
<accession>A0ABT5T1N7</accession>
<comment type="caution">
    <text evidence="1">The sequence shown here is derived from an EMBL/GenBank/DDBJ whole genome shotgun (WGS) entry which is preliminary data.</text>
</comment>
<dbReference type="Proteomes" id="UP001300763">
    <property type="component" value="Unassembled WGS sequence"/>
</dbReference>
<gene>
    <name evidence="1" type="ORF">PGB27_27000</name>
</gene>
<protein>
    <recommendedName>
        <fullName evidence="3">J domain-containing protein</fullName>
    </recommendedName>
</protein>
<sequence>MTGPATEAEWRAALRAFVRTHHPDVGGDPDAFREGLAALRATGPTAGAPGPWPAADDPRLDAPVVAVSDGHLARLGRLGRRLARRYDPRRGSARVL</sequence>
<keyword evidence="2" id="KW-1185">Reference proteome</keyword>
<name>A0ABT5T1N7_9PSEU</name>
<evidence type="ECO:0008006" key="3">
    <source>
        <dbReference type="Google" id="ProtNLM"/>
    </source>
</evidence>
<evidence type="ECO:0000313" key="1">
    <source>
        <dbReference type="EMBL" id="MDD7969011.1"/>
    </source>
</evidence>
<dbReference type="EMBL" id="JAQZAO010000018">
    <property type="protein sequence ID" value="MDD7969011.1"/>
    <property type="molecule type" value="Genomic_DNA"/>
</dbReference>
<evidence type="ECO:0000313" key="2">
    <source>
        <dbReference type="Proteomes" id="UP001300763"/>
    </source>
</evidence>
<dbReference type="RefSeq" id="WP_274203544.1">
    <property type="nucleotide sequence ID" value="NZ_JAQZAO010000018.1"/>
</dbReference>
<reference evidence="1 2" key="1">
    <citation type="submission" date="2023-02" db="EMBL/GenBank/DDBJ databases">
        <title>Genome sequencing required for Actinomycetospora new species description.</title>
        <authorList>
            <person name="Saimee Y."/>
            <person name="Duangmal K."/>
        </authorList>
    </citation>
    <scope>NUCLEOTIDE SEQUENCE [LARGE SCALE GENOMIC DNA]</scope>
    <source>
        <strain evidence="1 2">DW7H6</strain>
    </source>
</reference>